<dbReference type="GO" id="GO:0046872">
    <property type="term" value="F:metal ion binding"/>
    <property type="evidence" value="ECO:0007669"/>
    <property type="project" value="UniProtKB-KW"/>
</dbReference>
<dbReference type="PANTHER" id="PTHR34448:SF1">
    <property type="entry name" value="BLL6088 PROTEIN"/>
    <property type="match status" value="1"/>
</dbReference>
<dbReference type="RefSeq" id="WP_114647060.1">
    <property type="nucleotide sequence ID" value="NZ_QQNH01000040.1"/>
</dbReference>
<dbReference type="InterPro" id="IPR052170">
    <property type="entry name" value="M29_Exopeptidase"/>
</dbReference>
<proteinExistence type="predicted"/>
<dbReference type="AlphaFoldDB" id="A0A369W175"/>
<dbReference type="EMBL" id="QQNH01000040">
    <property type="protein sequence ID" value="RDE07707.1"/>
    <property type="molecule type" value="Genomic_DNA"/>
</dbReference>
<gene>
    <name evidence="2" type="ORF">DVH29_15325</name>
</gene>
<keyword evidence="3" id="KW-1185">Reference proteome</keyword>
<dbReference type="Pfam" id="PF26233">
    <property type="entry name" value="NicX"/>
    <property type="match status" value="1"/>
</dbReference>
<organism evidence="2 3">
    <name type="scientific">Pelagibacterium lacus</name>
    <dbReference type="NCBI Taxonomy" id="2282655"/>
    <lineage>
        <taxon>Bacteria</taxon>
        <taxon>Pseudomonadati</taxon>
        <taxon>Pseudomonadota</taxon>
        <taxon>Alphaproteobacteria</taxon>
        <taxon>Hyphomicrobiales</taxon>
        <taxon>Devosiaceae</taxon>
        <taxon>Pelagibacterium</taxon>
    </lineage>
</organism>
<dbReference type="SUPFAM" id="SSF144052">
    <property type="entry name" value="Thermophilic metalloprotease-like"/>
    <property type="match status" value="1"/>
</dbReference>
<evidence type="ECO:0000313" key="3">
    <source>
        <dbReference type="Proteomes" id="UP000253759"/>
    </source>
</evidence>
<accession>A0A369W175</accession>
<dbReference type="OrthoDB" id="6918951at2"/>
<comment type="caution">
    <text evidence="2">The sequence shown here is derived from an EMBL/GenBank/DDBJ whole genome shotgun (WGS) entry which is preliminary data.</text>
</comment>
<protein>
    <submittedName>
        <fullName evidence="2">Leucyl aminopeptidase</fullName>
    </submittedName>
</protein>
<evidence type="ECO:0000256" key="1">
    <source>
        <dbReference type="ARBA" id="ARBA00022723"/>
    </source>
</evidence>
<keyword evidence="2" id="KW-0031">Aminopeptidase</keyword>
<evidence type="ECO:0000313" key="2">
    <source>
        <dbReference type="EMBL" id="RDE07707.1"/>
    </source>
</evidence>
<dbReference type="PANTHER" id="PTHR34448">
    <property type="entry name" value="AMINOPEPTIDASE"/>
    <property type="match status" value="1"/>
</dbReference>
<dbReference type="InterPro" id="IPR058739">
    <property type="entry name" value="NicX"/>
</dbReference>
<dbReference type="GO" id="GO:0004177">
    <property type="term" value="F:aminopeptidase activity"/>
    <property type="evidence" value="ECO:0007669"/>
    <property type="project" value="UniProtKB-KW"/>
</dbReference>
<keyword evidence="1" id="KW-0479">Metal-binding</keyword>
<name>A0A369W175_9HYPH</name>
<reference evidence="3" key="1">
    <citation type="submission" date="2018-07" db="EMBL/GenBank/DDBJ databases">
        <authorList>
            <person name="Liu B.-T."/>
            <person name="Du Z."/>
        </authorList>
    </citation>
    <scope>NUCLEOTIDE SEQUENCE [LARGE SCALE GENOMIC DNA]</scope>
    <source>
        <strain evidence="3">XYN52</strain>
    </source>
</reference>
<keyword evidence="2" id="KW-0378">Hydrolase</keyword>
<keyword evidence="2" id="KW-0645">Protease</keyword>
<dbReference type="Proteomes" id="UP000253759">
    <property type="component" value="Unassembled WGS sequence"/>
</dbReference>
<sequence length="334" mass="35795">MKDLLMMRGARRLVNMCANVKAGEQVVIVTDFATFDVAKAVAMASLEVTENVNLLTMPPRSIDGEEPSEPIAAAMAKADVIFTPVRQSITHTLATKNALGAGARAIMLTQYNPEMLVRGGLYADFEAIEPLCRRVGELLASADQVHLVAPGGTDLRLSVKGRPSNPHCGIVRQSGDFTTVPNIETSSSPVIGSSEGVIVADASVPYYEIGLLKQPIRFEVRGGRVQNIDGGSQATQLETLLRSQNAPEVYNIAQISFGLNPQCPMEGVMLHDEGVYGTAHIGIGTSVLLGGEVKTLTHFDALMWRPTLTLDGEVVLRDGRWLLPEADVIHAQAA</sequence>